<reference evidence="4" key="1">
    <citation type="submission" date="2016-06" db="EMBL/GenBank/DDBJ databases">
        <authorList>
            <person name="Varghese N."/>
            <person name="Submissions Spin"/>
        </authorList>
    </citation>
    <scope>NUCLEOTIDE SEQUENCE [LARGE SCALE GENOMIC DNA]</scope>
    <source>
        <strain evidence="4">DSM 44151</strain>
    </source>
</reference>
<proteinExistence type="predicted"/>
<evidence type="ECO:0000313" key="3">
    <source>
        <dbReference type="EMBL" id="SCL60701.1"/>
    </source>
</evidence>
<feature type="transmembrane region" description="Helical" evidence="2">
    <location>
        <begin position="857"/>
        <end position="876"/>
    </location>
</feature>
<keyword evidence="2" id="KW-1133">Transmembrane helix</keyword>
<feature type="transmembrane region" description="Helical" evidence="2">
    <location>
        <begin position="468"/>
        <end position="486"/>
    </location>
</feature>
<feature type="transmembrane region" description="Helical" evidence="2">
    <location>
        <begin position="645"/>
        <end position="662"/>
    </location>
</feature>
<feature type="transmembrane region" description="Helical" evidence="2">
    <location>
        <begin position="1515"/>
        <end position="1533"/>
    </location>
</feature>
<feature type="transmembrane region" description="Helical" evidence="2">
    <location>
        <begin position="414"/>
        <end position="435"/>
    </location>
</feature>
<feature type="transmembrane region" description="Helical" evidence="2">
    <location>
        <begin position="1403"/>
        <end position="1423"/>
    </location>
</feature>
<feature type="transmembrane region" description="Helical" evidence="2">
    <location>
        <begin position="674"/>
        <end position="696"/>
    </location>
</feature>
<feature type="transmembrane region" description="Helical" evidence="2">
    <location>
        <begin position="299"/>
        <end position="321"/>
    </location>
</feature>
<feature type="transmembrane region" description="Helical" evidence="2">
    <location>
        <begin position="442"/>
        <end position="462"/>
    </location>
</feature>
<feature type="region of interest" description="Disordered" evidence="1">
    <location>
        <begin position="331"/>
        <end position="374"/>
    </location>
</feature>
<feature type="transmembrane region" description="Helical" evidence="2">
    <location>
        <begin position="716"/>
        <end position="734"/>
    </location>
</feature>
<feature type="transmembrane region" description="Helical" evidence="2">
    <location>
        <begin position="746"/>
        <end position="765"/>
    </location>
</feature>
<gene>
    <name evidence="3" type="ORF">GA0070603_3069</name>
</gene>
<protein>
    <submittedName>
        <fullName evidence="3">Uncharacterized protein</fullName>
    </submittedName>
</protein>
<feature type="transmembrane region" description="Helical" evidence="2">
    <location>
        <begin position="828"/>
        <end position="845"/>
    </location>
</feature>
<feature type="transmembrane region" description="Helical" evidence="2">
    <location>
        <begin position="222"/>
        <end position="240"/>
    </location>
</feature>
<keyword evidence="2" id="KW-0812">Transmembrane</keyword>
<feature type="transmembrane region" description="Helical" evidence="2">
    <location>
        <begin position="189"/>
        <end position="210"/>
    </location>
</feature>
<name>A0A1C6V2W3_9ACTN</name>
<dbReference type="STRING" id="47854.GA0070603_3069"/>
<feature type="transmembrane region" description="Helical" evidence="2">
    <location>
        <begin position="1188"/>
        <end position="1212"/>
    </location>
</feature>
<dbReference type="Proteomes" id="UP000198605">
    <property type="component" value="Unassembled WGS sequence"/>
</dbReference>
<feature type="transmembrane region" description="Helical" evidence="2">
    <location>
        <begin position="1126"/>
        <end position="1143"/>
    </location>
</feature>
<feature type="transmembrane region" description="Helical" evidence="2">
    <location>
        <begin position="572"/>
        <end position="591"/>
    </location>
</feature>
<feature type="transmembrane region" description="Helical" evidence="2">
    <location>
        <begin position="1353"/>
        <end position="1370"/>
    </location>
</feature>
<feature type="transmembrane region" description="Helical" evidence="2">
    <location>
        <begin position="547"/>
        <end position="565"/>
    </location>
</feature>
<dbReference type="EMBL" id="FMIB01000002">
    <property type="protein sequence ID" value="SCL60701.1"/>
    <property type="molecule type" value="Genomic_DNA"/>
</dbReference>
<evidence type="ECO:0000256" key="2">
    <source>
        <dbReference type="SAM" id="Phobius"/>
    </source>
</evidence>
<feature type="transmembrane region" description="Helical" evidence="2">
    <location>
        <begin position="980"/>
        <end position="999"/>
    </location>
</feature>
<feature type="transmembrane region" description="Helical" evidence="2">
    <location>
        <begin position="1242"/>
        <end position="1260"/>
    </location>
</feature>
<feature type="compositionally biased region" description="Pro residues" evidence="1">
    <location>
        <begin position="130"/>
        <end position="139"/>
    </location>
</feature>
<feature type="transmembrane region" description="Helical" evidence="2">
    <location>
        <begin position="386"/>
        <end position="408"/>
    </location>
</feature>
<feature type="transmembrane region" description="Helical" evidence="2">
    <location>
        <begin position="1267"/>
        <end position="1286"/>
    </location>
</feature>
<keyword evidence="4" id="KW-1185">Reference proteome</keyword>
<feature type="transmembrane region" description="Helical" evidence="2">
    <location>
        <begin position="1487"/>
        <end position="1503"/>
    </location>
</feature>
<keyword evidence="2" id="KW-0472">Membrane</keyword>
<accession>A0A1C6V2W3</accession>
<feature type="transmembrane region" description="Helical" evidence="2">
    <location>
        <begin position="597"/>
        <end position="613"/>
    </location>
</feature>
<dbReference type="InterPro" id="IPR058062">
    <property type="entry name" value="SCO7613_C"/>
</dbReference>
<feature type="transmembrane region" description="Helical" evidence="2">
    <location>
        <begin position="802"/>
        <end position="822"/>
    </location>
</feature>
<feature type="transmembrane region" description="Helical" evidence="2">
    <location>
        <begin position="771"/>
        <end position="790"/>
    </location>
</feature>
<feature type="transmembrane region" description="Helical" evidence="2">
    <location>
        <begin position="1005"/>
        <end position="1025"/>
    </location>
</feature>
<feature type="transmembrane region" description="Helical" evidence="2">
    <location>
        <begin position="1100"/>
        <end position="1120"/>
    </location>
</feature>
<feature type="transmembrane region" description="Helical" evidence="2">
    <location>
        <begin position="954"/>
        <end position="973"/>
    </location>
</feature>
<organism evidence="3 4">
    <name type="scientific">Micromonospora chersina</name>
    <dbReference type="NCBI Taxonomy" id="47854"/>
    <lineage>
        <taxon>Bacteria</taxon>
        <taxon>Bacillati</taxon>
        <taxon>Actinomycetota</taxon>
        <taxon>Actinomycetes</taxon>
        <taxon>Micromonosporales</taxon>
        <taxon>Micromonosporaceae</taxon>
        <taxon>Micromonospora</taxon>
    </lineage>
</organism>
<feature type="transmembrane region" description="Helical" evidence="2">
    <location>
        <begin position="1045"/>
        <end position="1066"/>
    </location>
</feature>
<feature type="transmembrane region" description="Helical" evidence="2">
    <location>
        <begin position="1377"/>
        <end position="1397"/>
    </location>
</feature>
<dbReference type="NCBIfam" id="NF047321">
    <property type="entry name" value="SCO7613_CTERM"/>
    <property type="match status" value="1"/>
</dbReference>
<feature type="compositionally biased region" description="Basic residues" evidence="1">
    <location>
        <begin position="91"/>
        <end position="105"/>
    </location>
</feature>
<feature type="transmembrane region" description="Helical" evidence="2">
    <location>
        <begin position="907"/>
        <end position="925"/>
    </location>
</feature>
<feature type="transmembrane region" description="Helical" evidence="2">
    <location>
        <begin position="1540"/>
        <end position="1559"/>
    </location>
</feature>
<feature type="transmembrane region" description="Helical" evidence="2">
    <location>
        <begin position="1072"/>
        <end position="1093"/>
    </location>
</feature>
<feature type="transmembrane region" description="Helical" evidence="2">
    <location>
        <begin position="163"/>
        <end position="183"/>
    </location>
</feature>
<feature type="transmembrane region" description="Helical" evidence="2">
    <location>
        <begin position="246"/>
        <end position="268"/>
    </location>
</feature>
<feature type="transmembrane region" description="Helical" evidence="2">
    <location>
        <begin position="1328"/>
        <end position="1347"/>
    </location>
</feature>
<feature type="transmembrane region" description="Helical" evidence="2">
    <location>
        <begin position="1292"/>
        <end position="1316"/>
    </location>
</feature>
<feature type="transmembrane region" description="Helical" evidence="2">
    <location>
        <begin position="1589"/>
        <end position="1606"/>
    </location>
</feature>
<feature type="compositionally biased region" description="Low complexity" evidence="1">
    <location>
        <begin position="107"/>
        <end position="129"/>
    </location>
</feature>
<feature type="transmembrane region" description="Helical" evidence="2">
    <location>
        <begin position="1612"/>
        <end position="1628"/>
    </location>
</feature>
<evidence type="ECO:0000313" key="4">
    <source>
        <dbReference type="Proteomes" id="UP000198605"/>
    </source>
</evidence>
<feature type="compositionally biased region" description="Pro residues" evidence="1">
    <location>
        <begin position="332"/>
        <end position="341"/>
    </location>
</feature>
<feature type="transmembrane region" description="Helical" evidence="2">
    <location>
        <begin position="498"/>
        <end position="517"/>
    </location>
</feature>
<feature type="compositionally biased region" description="Pro residues" evidence="1">
    <location>
        <begin position="364"/>
        <end position="374"/>
    </location>
</feature>
<sequence length="1647" mass="166450">MRGPTGRESVVQSFRCASCGREIKPAVVCPHCGADQPQWAEHLAEIERSIAEMKARDAEIAREQRQIAAKMQAALFQRDILAHAGEERIKQATRPRRVLRRRPGRRPPTATTGAPPRVPRQGTPTTGPEDLPPPPPPRSRPQWLDVDDPEHPPEASSREVQNIPLGLGALLLGVAAVVFAAVATSSMDALARLGVLLVATVLMLLAPPVLARRGLTSTAETIAAVGLLLVPLAGYALWAVDRIGGGTSGAAFSGSIFLVTTAVAFGYAYGTGLRAPRFATVLAAQPVLPLLAYERITGPAGWALVLTVVAVVDLALARSAVVLERPVRRDLPIPPPEPAPPRQRAADDRPESDPEESAEVLGAEPPPGAEPVPPARPVPWLRELTWVLHGAAVAVALAYAVTALLRAATVPAAAAAGAVLLLAALVGLAGTLVLRRPPLPDVGAGIVTLAVIGALGRVASVAFPGRSLLLIAAVIALTGFAVRGVPEAARRGPQLASAVALTVSGLVVAGGALRAGLAPVRAALPAWSADLSGWHAELAAAVGPTGWQLAASALLLTIAAVVALPAEIRREFAVVGAALTALAVPASLGLGWATACWPMLLTAVAIGVLGLTAGTERAAVAHSVTAAGLGLIGAGAALARPALTAAALTLLFLAGALVSLAPRVRIAAAAADTVCAWAAGGAAFAFPGAVAAFVAATVPTAPTLTPANLREVTVPILAASFLGVCVTLGYAALVQVAQRHLSVPHALGTVLGAVAVAAAGFGAPGATTADAWVGGLLLVAAALLALAPRIDAGRRADLSLDGSDLALAATTVALIATLARIAAVLAPGGQLVVAAALVTLVAVAARAMPEEWRRGPVLGIAVGGTLIGLIAAWSALRGGVGVLATPGPIWAGDLSGWPAAPTGGSTWQAPVALALLAVAAGILLPPPWKYDVSGAAAVLATIGAPAAFDLPWWSPVLVGAMVATVFGMAAVAAADPRAALSRATVAGVVALHAAGAGLVRPWTTALALGSIALIGVTVAALARALTPGLVEDVRTEGMPPHLVQVGGAAAGAALLALPGAVAALAAEYGRPPQVVLTAALAASSIGLAAVAAVRRQVPQYLPYASVAVVGGATVSAAAAVITHLPAGVYAAAAALLGVLAELIRAATVPPVGSAQPVRRWSVLLNGALRRAPDDPTELRWRVSPAAGALAAAALPTALALATLAPALVVALVEPLQVLSRVWQGPPPDLLTPPPEAVDPTHVLTALLLTATAALAATGFSGGRRSRAVPVILPGAALTLLITPVALGRGWPVTATAGLAVFTVSMLGLALTPPPALAEPARSIRVARVLVFAIGLAAGNAGLAGSLATRELTLFTLGGAVGVGTVAALFGTTQRARILGWLFASLMAQLFVLTLGLVAGLAPVWSAFGVLAVGAALQVFATALPRLRRPEAYREAATVEWSGHAAALIALALAYDSPRHIAALLAAWGAVLGVAASRPGRRPVERNVLFWAVVICEISAWWILMRTADVALPEAYTLPFALLALIVGVLQLRHRPDLSSWVAYGPALVAAFLPTLAIVLATESSMLRQVLLLLGAVAVLIFGSTSRQQAPVIVGATVTAVAAVHALFSLGPWLVLIPVGFVLLVLGASNERRRRAQERLQTALRGMR</sequence>
<feature type="transmembrane region" description="Helical" evidence="2">
    <location>
        <begin position="1565"/>
        <end position="1582"/>
    </location>
</feature>
<feature type="transmembrane region" description="Helical" evidence="2">
    <location>
        <begin position="620"/>
        <end position="639"/>
    </location>
</feature>
<feature type="region of interest" description="Disordered" evidence="1">
    <location>
        <begin position="86"/>
        <end position="158"/>
    </location>
</feature>
<evidence type="ECO:0000256" key="1">
    <source>
        <dbReference type="SAM" id="MobiDB-lite"/>
    </source>
</evidence>
<feature type="transmembrane region" description="Helical" evidence="2">
    <location>
        <begin position="932"/>
        <end position="948"/>
    </location>
</feature>